<organism evidence="2 3">
    <name type="scientific">Clostridium taeniosporum</name>
    <dbReference type="NCBI Taxonomy" id="394958"/>
    <lineage>
        <taxon>Bacteria</taxon>
        <taxon>Bacillati</taxon>
        <taxon>Bacillota</taxon>
        <taxon>Clostridia</taxon>
        <taxon>Eubacteriales</taxon>
        <taxon>Clostridiaceae</taxon>
        <taxon>Clostridium</taxon>
    </lineage>
</organism>
<dbReference type="OrthoDB" id="2082016at2"/>
<keyword evidence="1" id="KW-0812">Transmembrane</keyword>
<dbReference type="Proteomes" id="UP000094652">
    <property type="component" value="Chromosome"/>
</dbReference>
<reference evidence="3" key="1">
    <citation type="submission" date="2016-09" db="EMBL/GenBank/DDBJ databases">
        <title>Genomics of Clostridium taeniosporum, an organism which forms endospores with ribbon-like appendages.</title>
        <authorList>
            <person name="Walker J.R."/>
        </authorList>
    </citation>
    <scope>NUCLEOTIDE SEQUENCE [LARGE SCALE GENOMIC DNA]</scope>
    <source>
        <strain evidence="3">1/k</strain>
    </source>
</reference>
<dbReference type="RefSeq" id="WP_069679217.1">
    <property type="nucleotide sequence ID" value="NZ_CP017253.2"/>
</dbReference>
<evidence type="ECO:0000256" key="1">
    <source>
        <dbReference type="SAM" id="Phobius"/>
    </source>
</evidence>
<keyword evidence="1" id="KW-0472">Membrane</keyword>
<keyword evidence="3" id="KW-1185">Reference proteome</keyword>
<dbReference type="EMBL" id="CP017253">
    <property type="protein sequence ID" value="AOR23062.1"/>
    <property type="molecule type" value="Genomic_DNA"/>
</dbReference>
<sequence length="193" mass="22016">MKYNKKKLSVICILILAIIFSLTYYLVDRSVNNKNLLQTSQKKVNTDTEINKLQDDIKVSLFAGDKKESDMTVAQIKKKLNIDGDLTKDELVKILKNSGYSLDITSNNQIMFKKDSSSNLEPNKYYIGEKDGHLAIYETDKDGNASVKNSEDVFSDNKPVQNLREVDRSKIKNFELKYDTKDEAEESISELIS</sequence>
<protein>
    <submittedName>
        <fullName evidence="2">Uncharacterized protein</fullName>
    </submittedName>
</protein>
<evidence type="ECO:0000313" key="2">
    <source>
        <dbReference type="EMBL" id="AOR23062.1"/>
    </source>
</evidence>
<accession>A0A1D7XIA7</accession>
<dbReference type="AlphaFoldDB" id="A0A1D7XIA7"/>
<evidence type="ECO:0000313" key="3">
    <source>
        <dbReference type="Proteomes" id="UP000094652"/>
    </source>
</evidence>
<keyword evidence="1" id="KW-1133">Transmembrane helix</keyword>
<dbReference type="KEGG" id="ctae:BGI42_04715"/>
<dbReference type="STRING" id="394958.BGI42_04715"/>
<gene>
    <name evidence="2" type="ORF">BGI42_04715</name>
</gene>
<proteinExistence type="predicted"/>
<feature type="transmembrane region" description="Helical" evidence="1">
    <location>
        <begin position="7"/>
        <end position="27"/>
    </location>
</feature>
<name>A0A1D7XIA7_9CLOT</name>